<evidence type="ECO:0000313" key="3">
    <source>
        <dbReference type="Proteomes" id="UP001597109"/>
    </source>
</evidence>
<dbReference type="Gene3D" id="2.130.10.10">
    <property type="entry name" value="YVTN repeat-like/Quinoprotein amine dehydrogenase"/>
    <property type="match status" value="1"/>
</dbReference>
<dbReference type="InterPro" id="IPR054817">
    <property type="entry name" value="Glycosyl_F510_1955-like"/>
</dbReference>
<reference evidence="3" key="1">
    <citation type="journal article" date="2019" name="Int. J. Syst. Evol. Microbiol.">
        <title>The Global Catalogue of Microorganisms (GCM) 10K type strain sequencing project: providing services to taxonomists for standard genome sequencing and annotation.</title>
        <authorList>
            <consortium name="The Broad Institute Genomics Platform"/>
            <consortium name="The Broad Institute Genome Sequencing Center for Infectious Disease"/>
            <person name="Wu L."/>
            <person name="Ma J."/>
        </authorList>
    </citation>
    <scope>NUCLEOTIDE SEQUENCE [LARGE SCALE GENOMIC DNA]</scope>
    <source>
        <strain evidence="3">CCUG 56756</strain>
    </source>
</reference>
<dbReference type="SUPFAM" id="SSF110296">
    <property type="entry name" value="Oligoxyloglucan reducing end-specific cellobiohydrolase"/>
    <property type="match status" value="1"/>
</dbReference>
<proteinExistence type="predicted"/>
<organism evidence="2 3">
    <name type="scientific">Metaplanococcus flavidus</name>
    <dbReference type="NCBI Taxonomy" id="569883"/>
    <lineage>
        <taxon>Bacteria</taxon>
        <taxon>Bacillati</taxon>
        <taxon>Bacillota</taxon>
        <taxon>Bacilli</taxon>
        <taxon>Bacillales</taxon>
        <taxon>Caryophanaceae</taxon>
        <taxon>Metaplanococcus</taxon>
    </lineage>
</organism>
<dbReference type="InterPro" id="IPR015943">
    <property type="entry name" value="WD40/YVTN_repeat-like_dom_sf"/>
</dbReference>
<comment type="caution">
    <text evidence="2">The sequence shown here is derived from an EMBL/GenBank/DDBJ whole genome shotgun (WGS) entry which is preliminary data.</text>
</comment>
<feature type="compositionally biased region" description="Acidic residues" evidence="1">
    <location>
        <begin position="34"/>
        <end position="49"/>
    </location>
</feature>
<evidence type="ECO:0000313" key="2">
    <source>
        <dbReference type="EMBL" id="MFD1030121.1"/>
    </source>
</evidence>
<gene>
    <name evidence="2" type="ORF">ACFQ1X_01535</name>
</gene>
<evidence type="ECO:0000256" key="1">
    <source>
        <dbReference type="SAM" id="MobiDB-lite"/>
    </source>
</evidence>
<dbReference type="RefSeq" id="WP_144840380.1">
    <property type="nucleotide sequence ID" value="NZ_JBHTKI010000003.1"/>
</dbReference>
<dbReference type="NCBIfam" id="NF045728">
    <property type="entry name" value="glycosyl_F510_1955"/>
    <property type="match status" value="1"/>
</dbReference>
<dbReference type="PROSITE" id="PS51257">
    <property type="entry name" value="PROKAR_LIPOPROTEIN"/>
    <property type="match status" value="1"/>
</dbReference>
<name>A0ABW3L9S6_9BACL</name>
<protein>
    <submittedName>
        <fullName evidence="2">F510_1955 family glycosylhydrolase</fullName>
    </submittedName>
</protein>
<dbReference type="Proteomes" id="UP001597109">
    <property type="component" value="Unassembled WGS sequence"/>
</dbReference>
<feature type="region of interest" description="Disordered" evidence="1">
    <location>
        <begin position="23"/>
        <end position="49"/>
    </location>
</feature>
<keyword evidence="3" id="KW-1185">Reference proteome</keyword>
<dbReference type="EMBL" id="JBHTKI010000003">
    <property type="protein sequence ID" value="MFD1030121.1"/>
    <property type="molecule type" value="Genomic_DNA"/>
</dbReference>
<accession>A0ABW3L9S6</accession>
<sequence>MNRKFLFTALAAGFIAAGCSDGSDNEAIENSAPPEEEAAEQEQDTENSVEDEFLVPFEGALTHVHGMGFVESEGGLYLASHMGLKIYQDGSWYETDGMFNDYMGFNAVDDGFYTSGHPGEDSDLPNPIGIQRSNDGGRSLEELGFTGETDFHLMAAGYRSHDLLVMNPQANSEMAAGFYFSENGGEDWQQLEPQGLEGDLGALAIHPDDSQLMAAASAAGIFLSKDGGASFERLTEEGEFGTAVHFTEEQLYYASYGTGASMKAYDLESGEADTFELPELNEDGAVYIAVNPSDDEEVVFNTAQGNTYFSKDGGESWEEIMSGGEVQ</sequence>